<sequence length="41" mass="4890">MRQHQDGNRSSRKWTIAQIHNTIFWTPEQAKSLFGVIFVLF</sequence>
<dbReference type="EMBL" id="BK014773">
    <property type="protein sequence ID" value="DAD75078.1"/>
    <property type="molecule type" value="Genomic_DNA"/>
</dbReference>
<name>A0A8S5LYK4_9CAUD</name>
<evidence type="ECO:0000313" key="1">
    <source>
        <dbReference type="EMBL" id="DAD75078.1"/>
    </source>
</evidence>
<reference evidence="1" key="1">
    <citation type="journal article" date="2021" name="Proc. Natl. Acad. Sci. U.S.A.">
        <title>A Catalog of Tens of Thousands of Viruses from Human Metagenomes Reveals Hidden Associations with Chronic Diseases.</title>
        <authorList>
            <person name="Tisza M.J."/>
            <person name="Buck C.B."/>
        </authorList>
    </citation>
    <scope>NUCLEOTIDE SEQUENCE</scope>
    <source>
        <strain evidence="1">CtEEM24</strain>
    </source>
</reference>
<protein>
    <submittedName>
        <fullName evidence="1">Uncharacterized protein</fullName>
    </submittedName>
</protein>
<proteinExistence type="predicted"/>
<organism evidence="1">
    <name type="scientific">Siphoviridae sp. ctEEM24</name>
    <dbReference type="NCBI Taxonomy" id="2826203"/>
    <lineage>
        <taxon>Viruses</taxon>
        <taxon>Duplodnaviria</taxon>
        <taxon>Heunggongvirae</taxon>
        <taxon>Uroviricota</taxon>
        <taxon>Caudoviricetes</taxon>
    </lineage>
</organism>
<accession>A0A8S5LYK4</accession>